<dbReference type="OrthoDB" id="10030037at2759"/>
<keyword evidence="3 4" id="KW-0175">Coiled coil</keyword>
<organism evidence="6 7">
    <name type="scientific">Lates calcarifer</name>
    <name type="common">Barramundi</name>
    <name type="synonym">Holocentrus calcarifer</name>
    <dbReference type="NCBI Taxonomy" id="8187"/>
    <lineage>
        <taxon>Eukaryota</taxon>
        <taxon>Metazoa</taxon>
        <taxon>Chordata</taxon>
        <taxon>Craniata</taxon>
        <taxon>Vertebrata</taxon>
        <taxon>Euteleostomi</taxon>
        <taxon>Actinopterygii</taxon>
        <taxon>Neopterygii</taxon>
        <taxon>Teleostei</taxon>
        <taxon>Neoteleostei</taxon>
        <taxon>Acanthomorphata</taxon>
        <taxon>Carangaria</taxon>
        <taxon>Carangaria incertae sedis</taxon>
        <taxon>Centropomidae</taxon>
        <taxon>Lates</taxon>
    </lineage>
</organism>
<dbReference type="GO" id="GO:0043197">
    <property type="term" value="C:dendritic spine"/>
    <property type="evidence" value="ECO:0007669"/>
    <property type="project" value="TreeGrafter"/>
</dbReference>
<evidence type="ECO:0000256" key="1">
    <source>
        <dbReference type="ARBA" id="ARBA00004496"/>
    </source>
</evidence>
<dbReference type="GeneID" id="108878638"/>
<feature type="region of interest" description="Disordered" evidence="5">
    <location>
        <begin position="253"/>
        <end position="279"/>
    </location>
</feature>
<dbReference type="RefSeq" id="XP_018525061.1">
    <property type="nucleotide sequence ID" value="XM_018669545.2"/>
</dbReference>
<dbReference type="Proteomes" id="UP000314980">
    <property type="component" value="Unassembled WGS sequence"/>
</dbReference>
<feature type="compositionally biased region" description="Basic and acidic residues" evidence="5">
    <location>
        <begin position="543"/>
        <end position="557"/>
    </location>
</feature>
<gene>
    <name evidence="6" type="primary">LZTS1</name>
    <name evidence="8 9" type="synonym">lzts1</name>
</gene>
<comment type="subcellular location">
    <subcellularLocation>
        <location evidence="1">Cytoplasm</location>
    </subcellularLocation>
</comment>
<dbReference type="Pfam" id="PF06818">
    <property type="entry name" value="Fez1"/>
    <property type="match status" value="1"/>
</dbReference>
<dbReference type="GO" id="GO:0048167">
    <property type="term" value="P:regulation of synaptic plasticity"/>
    <property type="evidence" value="ECO:0007669"/>
    <property type="project" value="TreeGrafter"/>
</dbReference>
<evidence type="ECO:0000313" key="9">
    <source>
        <dbReference type="RefSeq" id="XP_018525062.1"/>
    </source>
</evidence>
<feature type="region of interest" description="Disordered" evidence="5">
    <location>
        <begin position="1"/>
        <end position="36"/>
    </location>
</feature>
<dbReference type="CTD" id="11178"/>
<feature type="region of interest" description="Disordered" evidence="5">
    <location>
        <begin position="162"/>
        <end position="219"/>
    </location>
</feature>
<dbReference type="AlphaFoldDB" id="A0A4W6G799"/>
<reference evidence="7" key="1">
    <citation type="submission" date="2015-09" db="EMBL/GenBank/DDBJ databases">
        <authorList>
            <person name="Sai Rama Sridatta P."/>
        </authorList>
    </citation>
    <scope>NUCLEOTIDE SEQUENCE [LARGE SCALE GENOMIC DNA]</scope>
</reference>
<evidence type="ECO:0000256" key="5">
    <source>
        <dbReference type="SAM" id="MobiDB-lite"/>
    </source>
</evidence>
<feature type="coiled-coil region" evidence="4">
    <location>
        <begin position="352"/>
        <end position="393"/>
    </location>
</feature>
<dbReference type="InParanoid" id="A0A4W6G799"/>
<evidence type="ECO:0000313" key="8">
    <source>
        <dbReference type="RefSeq" id="XP_018525061.1"/>
    </source>
</evidence>
<evidence type="ECO:0000256" key="2">
    <source>
        <dbReference type="ARBA" id="ARBA00022490"/>
    </source>
</evidence>
<evidence type="ECO:0000313" key="7">
    <source>
        <dbReference type="Proteomes" id="UP000314980"/>
    </source>
</evidence>
<evidence type="ECO:0000256" key="3">
    <source>
        <dbReference type="ARBA" id="ARBA00023054"/>
    </source>
</evidence>
<feature type="compositionally biased region" description="Basic and acidic residues" evidence="5">
    <location>
        <begin position="90"/>
        <end position="106"/>
    </location>
</feature>
<evidence type="ECO:0000313" key="6">
    <source>
        <dbReference type="Ensembl" id="ENSLCAP00010059762.1"/>
    </source>
</evidence>
<keyword evidence="2" id="KW-0963">Cytoplasm</keyword>
<keyword evidence="7" id="KW-1185">Reference proteome</keyword>
<feature type="region of interest" description="Disordered" evidence="5">
    <location>
        <begin position="85"/>
        <end position="106"/>
    </location>
</feature>
<feature type="compositionally biased region" description="Polar residues" evidence="5">
    <location>
        <begin position="172"/>
        <end position="219"/>
    </location>
</feature>
<dbReference type="Ensembl" id="ENSLCAT00010061379.1">
    <property type="protein sequence ID" value="ENSLCAP00010059762.1"/>
    <property type="gene ID" value="ENSLCAG00010027824.1"/>
</dbReference>
<sequence length="654" mass="73619">MGSVSSLINGNSLNSKHCKASEHRLKKGTSHHRKSGGCSLDGLLKCSFTQGSSSTTYPSKGLTHSRSGRSEDFFYIKVSHKPRTVYHRRGSMEDRGNRDGESDGRMQPKLLLMSGKMTERTSAEKSLVRSTAFKPVIPRSTSSTETGHGSLDHILCPLEKARSPDIRHKQDTFSGTLSDSGRNSMSSLPTHSTSGSLSASTGPVSHNDGSSAPANSLSKGVQPNLPSWVNGNSTNLDCSYRAVLNSSGLASKANGDAGSPLSADEPSTLSETAGGIRSPITTDESLIERLEQRLLERETELQELQVSFEEKEADTCQLFEERQKYCVEEMEGLRQRCSTKLRQVSQMAAKTQQALQLQVSQLKAEKERLQEDVSKLTREKDLVELRLRSYESESTQLAPTLEETQWEVCQKTGEISLLKQQLRDSQADVNHKLNEIVSLRASLKENTAKMEMLEKQNKDHEDKLHSRTVEAEVCQNELQRKKNEADLLREKVGKLEKDIQGMKRDLARAKEQRLQHSLQLEASAQTQALERLIQGSDSPVQSQREENREQISTESLQKEVERLKQQLREEKDAQERLANSFEQERQTWNKEKDRVIKYQKQLQINYLQMHKKNQDLERILKELTAELESRTELGMDIAYSSGLQTYDDVIATEI</sequence>
<accession>A0A4W6G799</accession>
<protein>
    <submittedName>
        <fullName evidence="8 9">Leucine zipper putative tumor suppressor 1</fullName>
    </submittedName>
    <submittedName>
        <fullName evidence="6">Leucine zipper tumor suppressor 1</fullName>
    </submittedName>
</protein>
<dbReference type="Proteomes" id="UP000694890">
    <property type="component" value="Linkage group LG13"/>
</dbReference>
<feature type="compositionally biased region" description="Basic residues" evidence="5">
    <location>
        <begin position="24"/>
        <end position="35"/>
    </location>
</feature>
<dbReference type="GO" id="GO:0048814">
    <property type="term" value="P:regulation of dendrite morphogenesis"/>
    <property type="evidence" value="ECO:0007669"/>
    <property type="project" value="TreeGrafter"/>
</dbReference>
<feature type="compositionally biased region" description="Polar residues" evidence="5">
    <location>
        <begin position="1"/>
        <end position="15"/>
    </location>
</feature>
<dbReference type="GeneTree" id="ENSGT00940000154078"/>
<evidence type="ECO:0000256" key="4">
    <source>
        <dbReference type="SAM" id="Coils"/>
    </source>
</evidence>
<feature type="coiled-coil region" evidence="4">
    <location>
        <begin position="287"/>
        <end position="314"/>
    </location>
</feature>
<name>A0A4W6G799_LATCA</name>
<dbReference type="InterPro" id="IPR045329">
    <property type="entry name" value="LZTS"/>
</dbReference>
<dbReference type="PANTHER" id="PTHR19354">
    <property type="entry name" value="ZIPPER PUTATIVE TUMOR SUPPRESSOR 2 HOMOLOG-LIKE PROTEIN-RELATED"/>
    <property type="match status" value="1"/>
</dbReference>
<proteinExistence type="predicted"/>
<dbReference type="GO" id="GO:0005737">
    <property type="term" value="C:cytoplasm"/>
    <property type="evidence" value="ECO:0007669"/>
    <property type="project" value="UniProtKB-SubCell"/>
</dbReference>
<dbReference type="PANTHER" id="PTHR19354:SF5">
    <property type="entry name" value="ZIPPER PUTATIVE TUMOR SUPPRESSOR 1-RELATED"/>
    <property type="match status" value="1"/>
</dbReference>
<feature type="compositionally biased region" description="Basic and acidic residues" evidence="5">
    <location>
        <begin position="162"/>
        <end position="171"/>
    </location>
</feature>
<reference evidence="6" key="3">
    <citation type="submission" date="2025-05" db="UniProtKB">
        <authorList>
            <consortium name="Ensembl"/>
        </authorList>
    </citation>
    <scope>IDENTIFICATION</scope>
</reference>
<dbReference type="RefSeq" id="XP_018525062.1">
    <property type="nucleotide sequence ID" value="XM_018669546.2"/>
</dbReference>
<reference evidence="8 9" key="2">
    <citation type="submission" date="2025-04" db="UniProtKB">
        <authorList>
            <consortium name="RefSeq"/>
        </authorList>
    </citation>
    <scope>IDENTIFICATION</scope>
    <source>
        <tissue evidence="8 9">Brain</tissue>
    </source>
</reference>
<dbReference type="KEGG" id="lcf:108878638"/>
<feature type="region of interest" description="Disordered" evidence="5">
    <location>
        <begin position="536"/>
        <end position="557"/>
    </location>
</feature>
<dbReference type="STRING" id="8187.ENSLCAP00010059762"/>
<feature type="coiled-coil region" evidence="4">
    <location>
        <begin position="436"/>
        <end position="512"/>
    </location>
</feature>